<feature type="region of interest" description="Disordered" evidence="1">
    <location>
        <begin position="1"/>
        <end position="25"/>
    </location>
</feature>
<evidence type="ECO:0000313" key="3">
    <source>
        <dbReference type="Proteomes" id="UP001146351"/>
    </source>
</evidence>
<gene>
    <name evidence="2" type="ORF">N7492_010135</name>
</gene>
<protein>
    <submittedName>
        <fullName evidence="2">Uncharacterized protein</fullName>
    </submittedName>
</protein>
<organism evidence="2 3">
    <name type="scientific">Penicillium capsulatum</name>
    <dbReference type="NCBI Taxonomy" id="69766"/>
    <lineage>
        <taxon>Eukaryota</taxon>
        <taxon>Fungi</taxon>
        <taxon>Dikarya</taxon>
        <taxon>Ascomycota</taxon>
        <taxon>Pezizomycotina</taxon>
        <taxon>Eurotiomycetes</taxon>
        <taxon>Eurotiomycetidae</taxon>
        <taxon>Eurotiales</taxon>
        <taxon>Aspergillaceae</taxon>
        <taxon>Penicillium</taxon>
    </lineage>
</organism>
<keyword evidence="3" id="KW-1185">Reference proteome</keyword>
<dbReference type="AlphaFoldDB" id="A0A9W9HND9"/>
<dbReference type="OrthoDB" id="4363600at2759"/>
<accession>A0A9W9HND9</accession>
<dbReference type="EMBL" id="JAPQKO010000008">
    <property type="protein sequence ID" value="KAJ5151840.1"/>
    <property type="molecule type" value="Genomic_DNA"/>
</dbReference>
<reference evidence="2" key="2">
    <citation type="journal article" date="2023" name="IMA Fungus">
        <title>Comparative genomic study of the Penicillium genus elucidates a diverse pangenome and 15 lateral gene transfer events.</title>
        <authorList>
            <person name="Petersen C."/>
            <person name="Sorensen T."/>
            <person name="Nielsen M.R."/>
            <person name="Sondergaard T.E."/>
            <person name="Sorensen J.L."/>
            <person name="Fitzpatrick D.A."/>
            <person name="Frisvad J.C."/>
            <person name="Nielsen K.L."/>
        </authorList>
    </citation>
    <scope>NUCLEOTIDE SEQUENCE</scope>
    <source>
        <strain evidence="2">IBT 21917</strain>
    </source>
</reference>
<evidence type="ECO:0000313" key="2">
    <source>
        <dbReference type="EMBL" id="KAJ5151840.1"/>
    </source>
</evidence>
<name>A0A9W9HND9_9EURO</name>
<dbReference type="Proteomes" id="UP001146351">
    <property type="component" value="Unassembled WGS sequence"/>
</dbReference>
<comment type="caution">
    <text evidence="2">The sequence shown here is derived from an EMBL/GenBank/DDBJ whole genome shotgun (WGS) entry which is preliminary data.</text>
</comment>
<evidence type="ECO:0000256" key="1">
    <source>
        <dbReference type="SAM" id="MobiDB-lite"/>
    </source>
</evidence>
<reference evidence="2" key="1">
    <citation type="submission" date="2022-11" db="EMBL/GenBank/DDBJ databases">
        <authorList>
            <person name="Petersen C."/>
        </authorList>
    </citation>
    <scope>NUCLEOTIDE SEQUENCE</scope>
    <source>
        <strain evidence="2">IBT 21917</strain>
    </source>
</reference>
<proteinExistence type="predicted"/>
<sequence>MAVRRPQINEANQAQPLAWAPRPQGPSDESFAAGVQRFAWHHWRAIDYHLYLIAVEKNRDHPSRTRKNHLLTPRGFEQIYLEDFLCPSSAFNQVPVWTKPILTFVSLPVLHAQCKPSQRKLVLGFDFKKRHLIGSFFEAAPDDLAEMGEMWEDGETVIDIRVERFLEILGYSMENEMEVFGRGLFHHFHETKRQFSVGLDLVVVIEFLQFLDDFANFLWDDGADFRNSYKQYEDSLRDALCQASLGAWFALRDGRTIQQFCHRQMQDAIRSGVFLDQIEAPSSLSHPSPRPDARLAMALHHLAGPRDYMISVGQIRERLDLLMLMGTVHLFAMFGRLIQCRD</sequence>